<dbReference type="RefSeq" id="WP_341423560.1">
    <property type="nucleotide sequence ID" value="NZ_JBBUTG010000001.1"/>
</dbReference>
<dbReference type="InterPro" id="IPR028082">
    <property type="entry name" value="Peripla_BP_I"/>
</dbReference>
<evidence type="ECO:0000313" key="1">
    <source>
        <dbReference type="EMBL" id="MEK8029217.1"/>
    </source>
</evidence>
<accession>A0ABU9BGY7</accession>
<evidence type="ECO:0000313" key="2">
    <source>
        <dbReference type="Proteomes" id="UP001371218"/>
    </source>
</evidence>
<organism evidence="1 2">
    <name type="scientific">Ideonella lacteola</name>
    <dbReference type="NCBI Taxonomy" id="2984193"/>
    <lineage>
        <taxon>Bacteria</taxon>
        <taxon>Pseudomonadati</taxon>
        <taxon>Pseudomonadota</taxon>
        <taxon>Betaproteobacteria</taxon>
        <taxon>Burkholderiales</taxon>
        <taxon>Sphaerotilaceae</taxon>
        <taxon>Ideonella</taxon>
    </lineage>
</organism>
<reference evidence="1 2" key="1">
    <citation type="submission" date="2024-04" db="EMBL/GenBank/DDBJ databases">
        <title>Novel species of the genus Ideonella isolated from streams.</title>
        <authorList>
            <person name="Lu H."/>
        </authorList>
    </citation>
    <scope>NUCLEOTIDE SEQUENCE [LARGE SCALE GENOMIC DNA]</scope>
    <source>
        <strain evidence="1 2">DXS29W</strain>
    </source>
</reference>
<dbReference type="PANTHER" id="PTHR30483:SF6">
    <property type="entry name" value="PERIPLASMIC BINDING PROTEIN OF ABC TRANSPORTER FOR NATURAL AMINO ACIDS"/>
    <property type="match status" value="1"/>
</dbReference>
<protein>
    <recommendedName>
        <fullName evidence="3">Leucine-binding protein domain-containing protein</fullName>
    </recommendedName>
</protein>
<name>A0ABU9BGY7_9BURK</name>
<dbReference type="SUPFAM" id="SSF53822">
    <property type="entry name" value="Periplasmic binding protein-like I"/>
    <property type="match status" value="1"/>
</dbReference>
<proteinExistence type="predicted"/>
<dbReference type="Proteomes" id="UP001371218">
    <property type="component" value="Unassembled WGS sequence"/>
</dbReference>
<evidence type="ECO:0008006" key="3">
    <source>
        <dbReference type="Google" id="ProtNLM"/>
    </source>
</evidence>
<comment type="caution">
    <text evidence="1">The sequence shown here is derived from an EMBL/GenBank/DDBJ whole genome shotgun (WGS) entry which is preliminary data.</text>
</comment>
<dbReference type="Gene3D" id="3.40.50.2300">
    <property type="match status" value="1"/>
</dbReference>
<gene>
    <name evidence="1" type="ORF">AACH06_00165</name>
</gene>
<sequence>MWGRSRWVRRMAQGMLLAVAAGMGGAAWAGPGLTIGAIVPQSWPSAAEGEEIVLGMQLAIKTWPGQPAPTLVIKDSACDARKAENAARELVAAKVDVVLGSWCVIGITPRVVSEAGIPFVSANAERLPKAPDGVLQLGRMELYIVDKLAADLRTASGLRVGGRTSCWMNFEPVMRDQYDALLCPVLGFDKKRWEQAEATFTAANRRPFTASVARGYAAMEAGLEKVRRIRAGKAASTDPIMTIFGPLPSTDVPAQIDAMQLVLSPKLPKLSPKDQATFTQLLQTKSCTCLETNSCAKPGPWADQPFVVRGSAVPKCPPLVAAAPR</sequence>
<keyword evidence="2" id="KW-1185">Reference proteome</keyword>
<dbReference type="PANTHER" id="PTHR30483">
    <property type="entry name" value="LEUCINE-SPECIFIC-BINDING PROTEIN"/>
    <property type="match status" value="1"/>
</dbReference>
<dbReference type="EMBL" id="JBBUTG010000001">
    <property type="protein sequence ID" value="MEK8029217.1"/>
    <property type="molecule type" value="Genomic_DNA"/>
</dbReference>
<dbReference type="InterPro" id="IPR051010">
    <property type="entry name" value="BCAA_transport"/>
</dbReference>